<dbReference type="EMBL" id="JANBPW010004124">
    <property type="protein sequence ID" value="KAJ1935777.1"/>
    <property type="molecule type" value="Genomic_DNA"/>
</dbReference>
<reference evidence="1" key="1">
    <citation type="submission" date="2022-07" db="EMBL/GenBank/DDBJ databases">
        <title>Phylogenomic reconstructions and comparative analyses of Kickxellomycotina fungi.</title>
        <authorList>
            <person name="Reynolds N.K."/>
            <person name="Stajich J.E."/>
            <person name="Barry K."/>
            <person name="Grigoriev I.V."/>
            <person name="Crous P."/>
            <person name="Smith M.E."/>
        </authorList>
    </citation>
    <scope>NUCLEOTIDE SEQUENCE</scope>
    <source>
        <strain evidence="1">NRRL 5244</strain>
    </source>
</reference>
<name>A0ACC1J328_9FUNG</name>
<keyword evidence="2" id="KW-1185">Reference proteome</keyword>
<protein>
    <submittedName>
        <fullName evidence="1">Uncharacterized protein</fullName>
    </submittedName>
</protein>
<organism evidence="1 2">
    <name type="scientific">Linderina macrospora</name>
    <dbReference type="NCBI Taxonomy" id="4868"/>
    <lineage>
        <taxon>Eukaryota</taxon>
        <taxon>Fungi</taxon>
        <taxon>Fungi incertae sedis</taxon>
        <taxon>Zoopagomycota</taxon>
        <taxon>Kickxellomycotina</taxon>
        <taxon>Kickxellomycetes</taxon>
        <taxon>Kickxellales</taxon>
        <taxon>Kickxellaceae</taxon>
        <taxon>Linderina</taxon>
    </lineage>
</organism>
<proteinExistence type="predicted"/>
<comment type="caution">
    <text evidence="1">The sequence shown here is derived from an EMBL/GenBank/DDBJ whole genome shotgun (WGS) entry which is preliminary data.</text>
</comment>
<dbReference type="Proteomes" id="UP001150603">
    <property type="component" value="Unassembled WGS sequence"/>
</dbReference>
<evidence type="ECO:0000313" key="1">
    <source>
        <dbReference type="EMBL" id="KAJ1935777.1"/>
    </source>
</evidence>
<evidence type="ECO:0000313" key="2">
    <source>
        <dbReference type="Proteomes" id="UP001150603"/>
    </source>
</evidence>
<sequence length="114" mass="12451">MVSHHSLVFAHVYRCVEKGIEVTGVDHISAKFTGLSATVSPGDKCKGIFVTLNGRNNEMYSTTPPIGNIVGWLRGSLLSKVLQYDPKKHGDKVGTWRLKDIPKSCNVVASFHGN</sequence>
<accession>A0ACC1J328</accession>
<gene>
    <name evidence="1" type="ORF">FBU59_005275</name>
</gene>